<name>A0ABT7QWG0_9BACT</name>
<keyword evidence="4" id="KW-1185">Reference proteome</keyword>
<proteinExistence type="predicted"/>
<accession>A0ABT7QWG0</accession>
<dbReference type="Proteomes" id="UP001169069">
    <property type="component" value="Unassembled WGS sequence"/>
</dbReference>
<gene>
    <name evidence="3" type="ORF">PGH07_03185</name>
</gene>
<reference evidence="3" key="1">
    <citation type="submission" date="2023-01" db="EMBL/GenBank/DDBJ databases">
        <title>Sulfurovum sp. zt1-1 genome assembly.</title>
        <authorList>
            <person name="Wang J."/>
        </authorList>
    </citation>
    <scope>NUCLEOTIDE SEQUENCE</scope>
    <source>
        <strain evidence="3">Zt1-1</strain>
    </source>
</reference>
<organism evidence="3 4">
    <name type="scientific">Sulfurovum zhangzhouensis</name>
    <dbReference type="NCBI Taxonomy" id="3019067"/>
    <lineage>
        <taxon>Bacteria</taxon>
        <taxon>Pseudomonadati</taxon>
        <taxon>Campylobacterota</taxon>
        <taxon>Epsilonproteobacteria</taxon>
        <taxon>Campylobacterales</taxon>
        <taxon>Sulfurovaceae</taxon>
        <taxon>Sulfurovum</taxon>
    </lineage>
</organism>
<dbReference type="InterPro" id="IPR003734">
    <property type="entry name" value="DUF155"/>
</dbReference>
<dbReference type="PANTHER" id="PTHR16255">
    <property type="entry name" value="REQUIRED FOR MEIOTIC NUCLEAR DIVISION PROTEIN 1 HOMOLOG"/>
    <property type="match status" value="1"/>
</dbReference>
<protein>
    <submittedName>
        <fullName evidence="3">RMD1 family protein</fullName>
    </submittedName>
</protein>
<dbReference type="EMBL" id="JAQIBD010000001">
    <property type="protein sequence ID" value="MDM5271170.1"/>
    <property type="molecule type" value="Genomic_DNA"/>
</dbReference>
<feature type="domain" description="DUF155" evidence="2">
    <location>
        <begin position="45"/>
        <end position="208"/>
    </location>
</feature>
<evidence type="ECO:0000259" key="2">
    <source>
        <dbReference type="Pfam" id="PF02582"/>
    </source>
</evidence>
<evidence type="ECO:0000313" key="4">
    <source>
        <dbReference type="Proteomes" id="UP001169069"/>
    </source>
</evidence>
<dbReference type="PANTHER" id="PTHR16255:SF1">
    <property type="entry name" value="REQUIRED FOR MEIOTIC NUCLEAR DIVISION PROTEIN 1 HOMOLOG"/>
    <property type="match status" value="1"/>
</dbReference>
<dbReference type="RefSeq" id="WP_289412490.1">
    <property type="nucleotide sequence ID" value="NZ_JAQIBD010000001.1"/>
</dbReference>
<keyword evidence="1" id="KW-0472">Membrane</keyword>
<sequence length="254" mass="29980">MGIIRTYKFSESFNYKEITQNAIETFRAKVLKDAIIIEKDNGYAFIFTYGIAIFWDIEGEEFILNKLQSTPASCKSSEEFNFKHSNVQSIKIEMDTIFIDKLDELTMLSVSFAIAQSLKLSEFEDAMLESLVETEHIPQELVQYGRVAMKRKEIAQERGRLFLTKSRIYLHFELLDTPEFFWEYPELEGYYLATRKYLEIQPRIEILNRKLNILQEILGILADEQHHKYSSLLEWIIIILIAFEIIIFIFNELL</sequence>
<keyword evidence="1" id="KW-1133">Transmembrane helix</keyword>
<feature type="transmembrane region" description="Helical" evidence="1">
    <location>
        <begin position="232"/>
        <end position="250"/>
    </location>
</feature>
<evidence type="ECO:0000256" key="1">
    <source>
        <dbReference type="SAM" id="Phobius"/>
    </source>
</evidence>
<evidence type="ECO:0000313" key="3">
    <source>
        <dbReference type="EMBL" id="MDM5271170.1"/>
    </source>
</evidence>
<dbReference type="Pfam" id="PF02582">
    <property type="entry name" value="DUF155"/>
    <property type="match status" value="1"/>
</dbReference>
<keyword evidence="1" id="KW-0812">Transmembrane</keyword>
<comment type="caution">
    <text evidence="3">The sequence shown here is derived from an EMBL/GenBank/DDBJ whole genome shotgun (WGS) entry which is preliminary data.</text>
</comment>
<dbReference type="InterPro" id="IPR051624">
    <property type="entry name" value="RMD1/Sad1-interacting"/>
</dbReference>